<evidence type="ECO:0000256" key="2">
    <source>
        <dbReference type="PROSITE-ProRule" id="PRU00335"/>
    </source>
</evidence>
<protein>
    <submittedName>
        <fullName evidence="4">Bacterial regulatory protein, tetR family protein</fullName>
    </submittedName>
</protein>
<feature type="DNA-binding region" description="H-T-H motif" evidence="2">
    <location>
        <begin position="34"/>
        <end position="53"/>
    </location>
</feature>
<evidence type="ECO:0000313" key="4">
    <source>
        <dbReference type="EMBL" id="EGF92499.1"/>
    </source>
</evidence>
<dbReference type="InterPro" id="IPR009057">
    <property type="entry name" value="Homeodomain-like_sf"/>
</dbReference>
<feature type="domain" description="HTH tetR-type" evidence="3">
    <location>
        <begin position="11"/>
        <end position="71"/>
    </location>
</feature>
<dbReference type="Proteomes" id="UP000006512">
    <property type="component" value="Unassembled WGS sequence"/>
</dbReference>
<dbReference type="OrthoDB" id="9816431at2"/>
<evidence type="ECO:0000313" key="5">
    <source>
        <dbReference type="Proteomes" id="UP000006512"/>
    </source>
</evidence>
<proteinExistence type="predicted"/>
<dbReference type="InterPro" id="IPR001647">
    <property type="entry name" value="HTH_TetR"/>
</dbReference>
<dbReference type="EMBL" id="GL883077">
    <property type="protein sequence ID" value="EGF92499.1"/>
    <property type="molecule type" value="Genomic_DNA"/>
</dbReference>
<dbReference type="PRINTS" id="PR00455">
    <property type="entry name" value="HTHTETR"/>
</dbReference>
<dbReference type="Gene3D" id="1.10.357.10">
    <property type="entry name" value="Tetracycline Repressor, domain 2"/>
    <property type="match status" value="1"/>
</dbReference>
<dbReference type="GO" id="GO:0000976">
    <property type="term" value="F:transcription cis-regulatory region binding"/>
    <property type="evidence" value="ECO:0007669"/>
    <property type="project" value="TreeGrafter"/>
</dbReference>
<dbReference type="PANTHER" id="PTHR30055:SF226">
    <property type="entry name" value="HTH-TYPE TRANSCRIPTIONAL REGULATOR PKSA"/>
    <property type="match status" value="1"/>
</dbReference>
<dbReference type="STRING" id="715226.ABI_09360"/>
<dbReference type="PROSITE" id="PS50977">
    <property type="entry name" value="HTH_TETR_2"/>
    <property type="match status" value="1"/>
</dbReference>
<dbReference type="GO" id="GO:0003700">
    <property type="term" value="F:DNA-binding transcription factor activity"/>
    <property type="evidence" value="ECO:0007669"/>
    <property type="project" value="TreeGrafter"/>
</dbReference>
<dbReference type="SUPFAM" id="SSF46689">
    <property type="entry name" value="Homeodomain-like"/>
    <property type="match status" value="1"/>
</dbReference>
<evidence type="ECO:0000256" key="1">
    <source>
        <dbReference type="ARBA" id="ARBA00023125"/>
    </source>
</evidence>
<dbReference type="Pfam" id="PF00440">
    <property type="entry name" value="TetR_N"/>
    <property type="match status" value="1"/>
</dbReference>
<sequence>MPAVSRARSKERNRQKILDSAMALFRERGFEAATLRDIAKAAGLSTGALFANFADKNEIFLIVVEQENARVINVMREAYDETLDLPGRLHQQLMRGYEYAQINARLILSAFVMKWSAGQTAQTGLNEIARMSDMVRYALLDTLKAAVERKELPANAPIEAAAEILEDLCFANMRRAFQNSREPATFDVKHLSDSVTLQVKLVIAGLQHA</sequence>
<dbReference type="PANTHER" id="PTHR30055">
    <property type="entry name" value="HTH-TYPE TRANSCRIPTIONAL REGULATOR RUTR"/>
    <property type="match status" value="1"/>
</dbReference>
<name>F4QGP7_9CAUL</name>
<gene>
    <name evidence="4" type="ORF">ABI_09360</name>
</gene>
<organism evidence="4 5">
    <name type="scientific">Asticcacaulis biprosthecium C19</name>
    <dbReference type="NCBI Taxonomy" id="715226"/>
    <lineage>
        <taxon>Bacteria</taxon>
        <taxon>Pseudomonadati</taxon>
        <taxon>Pseudomonadota</taxon>
        <taxon>Alphaproteobacteria</taxon>
        <taxon>Caulobacterales</taxon>
        <taxon>Caulobacteraceae</taxon>
        <taxon>Asticcacaulis</taxon>
    </lineage>
</organism>
<keyword evidence="1 2" id="KW-0238">DNA-binding</keyword>
<reference evidence="5" key="1">
    <citation type="submission" date="2011-03" db="EMBL/GenBank/DDBJ databases">
        <title>Draft genome sequence of Brevundimonas diminuta.</title>
        <authorList>
            <person name="Brown P.J.B."/>
            <person name="Buechlein A."/>
            <person name="Hemmerich C."/>
            <person name="Brun Y.V."/>
        </authorList>
    </citation>
    <scope>NUCLEOTIDE SEQUENCE [LARGE SCALE GENOMIC DNA]</scope>
    <source>
        <strain evidence="5">C19</strain>
    </source>
</reference>
<accession>F4QGP7</accession>
<dbReference type="eggNOG" id="COG1309">
    <property type="taxonomic scope" value="Bacteria"/>
</dbReference>
<dbReference type="RefSeq" id="WP_006271676.1">
    <property type="nucleotide sequence ID" value="NZ_GL883077.1"/>
</dbReference>
<dbReference type="HOGENOM" id="CLU_069356_12_2_5"/>
<evidence type="ECO:0000259" key="3">
    <source>
        <dbReference type="PROSITE" id="PS50977"/>
    </source>
</evidence>
<dbReference type="InterPro" id="IPR050109">
    <property type="entry name" value="HTH-type_TetR-like_transc_reg"/>
</dbReference>
<keyword evidence="5" id="KW-1185">Reference proteome</keyword>
<dbReference type="AlphaFoldDB" id="F4QGP7"/>